<dbReference type="Proteomes" id="UP000587991">
    <property type="component" value="Unassembled WGS sequence"/>
</dbReference>
<dbReference type="EMBL" id="JABAIM010000001">
    <property type="protein sequence ID" value="NLR75057.1"/>
    <property type="molecule type" value="Genomic_DNA"/>
</dbReference>
<dbReference type="CDD" id="cd00077">
    <property type="entry name" value="HDc"/>
    <property type="match status" value="1"/>
</dbReference>
<dbReference type="GO" id="GO:0008081">
    <property type="term" value="F:phosphoric diester hydrolase activity"/>
    <property type="evidence" value="ECO:0007669"/>
    <property type="project" value="UniProtKB-ARBA"/>
</dbReference>
<name>A0A847S7R9_9NEIS</name>
<dbReference type="AlphaFoldDB" id="A0A847S7R9"/>
<comment type="caution">
    <text evidence="3">The sequence shown here is derived from an EMBL/GenBank/DDBJ whole genome shotgun (WGS) entry which is preliminary data.</text>
</comment>
<dbReference type="Pfam" id="PF13487">
    <property type="entry name" value="HD_5"/>
    <property type="match status" value="1"/>
</dbReference>
<feature type="domain" description="HD" evidence="1">
    <location>
        <begin position="130"/>
        <end position="250"/>
    </location>
</feature>
<dbReference type="PROSITE" id="PS51831">
    <property type="entry name" value="HD"/>
    <property type="match status" value="1"/>
</dbReference>
<evidence type="ECO:0000313" key="4">
    <source>
        <dbReference type="Proteomes" id="UP000587991"/>
    </source>
</evidence>
<proteinExistence type="predicted"/>
<dbReference type="SUPFAM" id="SSF109604">
    <property type="entry name" value="HD-domain/PDEase-like"/>
    <property type="match status" value="1"/>
</dbReference>
<evidence type="ECO:0000259" key="1">
    <source>
        <dbReference type="PROSITE" id="PS51831"/>
    </source>
</evidence>
<dbReference type="PANTHER" id="PTHR43155:SF2">
    <property type="entry name" value="CYCLIC DI-GMP PHOSPHODIESTERASE PA4108"/>
    <property type="match status" value="1"/>
</dbReference>
<dbReference type="PANTHER" id="PTHR43155">
    <property type="entry name" value="CYCLIC DI-GMP PHOSPHODIESTERASE PA4108-RELATED"/>
    <property type="match status" value="1"/>
</dbReference>
<gene>
    <name evidence="3" type="ORF">HF682_07785</name>
</gene>
<dbReference type="InterPro" id="IPR003607">
    <property type="entry name" value="HD/PDEase_dom"/>
</dbReference>
<keyword evidence="4" id="KW-1185">Reference proteome</keyword>
<dbReference type="RefSeq" id="WP_168876613.1">
    <property type="nucleotide sequence ID" value="NZ_JABAIM010000001.1"/>
</dbReference>
<dbReference type="InterPro" id="IPR037522">
    <property type="entry name" value="HD_GYP_dom"/>
</dbReference>
<feature type="domain" description="HD-GYP" evidence="2">
    <location>
        <begin position="104"/>
        <end position="301"/>
    </location>
</feature>
<evidence type="ECO:0000259" key="2">
    <source>
        <dbReference type="PROSITE" id="PS51832"/>
    </source>
</evidence>
<organism evidence="3 4">
    <name type="scientific">Leeia aquatica</name>
    <dbReference type="NCBI Taxonomy" id="2725557"/>
    <lineage>
        <taxon>Bacteria</taxon>
        <taxon>Pseudomonadati</taxon>
        <taxon>Pseudomonadota</taxon>
        <taxon>Betaproteobacteria</taxon>
        <taxon>Neisseriales</taxon>
        <taxon>Leeiaceae</taxon>
        <taxon>Leeia</taxon>
    </lineage>
</organism>
<dbReference type="Gene3D" id="1.10.3210.10">
    <property type="entry name" value="Hypothetical protein af1432"/>
    <property type="match status" value="1"/>
</dbReference>
<dbReference type="PROSITE" id="PS51832">
    <property type="entry name" value="HD_GYP"/>
    <property type="match status" value="1"/>
</dbReference>
<dbReference type="InterPro" id="IPR006674">
    <property type="entry name" value="HD_domain"/>
</dbReference>
<accession>A0A847S7R9</accession>
<evidence type="ECO:0000313" key="3">
    <source>
        <dbReference type="EMBL" id="NLR75057.1"/>
    </source>
</evidence>
<protein>
    <submittedName>
        <fullName evidence="3">HD domain-containing protein</fullName>
    </submittedName>
</protein>
<reference evidence="3 4" key="1">
    <citation type="submission" date="2020-04" db="EMBL/GenBank/DDBJ databases">
        <title>Draft genome of Leeia sp. IMCC25680.</title>
        <authorList>
            <person name="Song J."/>
            <person name="Cho J.-C."/>
        </authorList>
    </citation>
    <scope>NUCLEOTIDE SEQUENCE [LARGE SCALE GENOMIC DNA]</scope>
    <source>
        <strain evidence="3 4">IMCC25680</strain>
    </source>
</reference>
<sequence>MSFEIVNNQFLQQLAAAGAAHDIQACEDIYSETGVKLLANGSTLAGDIQARLLHHKLRRPLEHSIRVADAPNNRTLLDIFNHILDQDPILAHWASRSGITLELQEALQRLSLPECAWSALAIARHSDPKFIEHGLRVALIAISTAQAAGQAWRHLLPAALLHDIGYLYLNPALWKAQQPIGPGEWKQLSAHPIIGQMWAQNVAGLGGEVAALIACHHERADESGYPRQIGGERLGPVAEILALAEMVSGMLEHRSYPLGQLRIAFKLLPGQFTRKTRQAALSGTQDLPVGEAPAISTEKIEAALHQLLLRFGQALEVLEQLDWHCTSHVGRQLKQRLADRLNVIQRAFTSAGLDVWLPEAQRESDTNGEIFWNELAWIIRETNWHTRHLARDLTRQCLLLPQTEAHAFEPLASLFLALSDELTRAGL</sequence>